<proteinExistence type="predicted"/>
<accession>A0A2A5RWZ5</accession>
<reference evidence="1 2" key="1">
    <citation type="submission" date="2014-12" db="EMBL/GenBank/DDBJ databases">
        <title>Draft genome sequences of 10 type strains of Lactococcus.</title>
        <authorList>
            <person name="Sun Z."/>
            <person name="Zhong Z."/>
            <person name="Liu W."/>
            <person name="Zhang W."/>
            <person name="Zhang H."/>
        </authorList>
    </citation>
    <scope>NUCLEOTIDE SEQUENCE [LARGE SCALE GENOMIC DNA]</scope>
    <source>
        <strain evidence="1 2">DSM 20686</strain>
    </source>
</reference>
<dbReference type="Gene3D" id="1.10.150.240">
    <property type="entry name" value="Putative phosphatase, domain 2"/>
    <property type="match status" value="1"/>
</dbReference>
<protein>
    <submittedName>
        <fullName evidence="1">DNA gyrase subunit B</fullName>
    </submittedName>
</protein>
<dbReference type="GO" id="GO:0008967">
    <property type="term" value="F:phosphoglycolate phosphatase activity"/>
    <property type="evidence" value="ECO:0007669"/>
    <property type="project" value="TreeGrafter"/>
</dbReference>
<dbReference type="NCBIfam" id="TIGR01549">
    <property type="entry name" value="HAD-SF-IA-v1"/>
    <property type="match status" value="1"/>
</dbReference>
<dbReference type="InterPro" id="IPR023198">
    <property type="entry name" value="PGP-like_dom2"/>
</dbReference>
<sequence length="170" mass="19119">MHEFGITASFDDIYNALRISTEVAIDQFASELPHFKDLYKKREVQDLKHPVLFAGAGEVLAAIVKSGNRNFMISHRDDHVIDILEAAGISRYFTEVVTANNGFARKPSPDSINYLINKYQLKQAVMIGDREIDILAGKQANIDTIYFHSADQLDVNATHNINRLSDILNL</sequence>
<dbReference type="Pfam" id="PF13419">
    <property type="entry name" value="HAD_2"/>
    <property type="match status" value="1"/>
</dbReference>
<dbReference type="EMBL" id="JXJX01000012">
    <property type="protein sequence ID" value="PCS05720.1"/>
    <property type="molecule type" value="Genomic_DNA"/>
</dbReference>
<gene>
    <name evidence="1" type="ORF">RU87_GL000430</name>
</gene>
<name>A0A2A5RWZ5_9LACT</name>
<dbReference type="GO" id="GO:0005829">
    <property type="term" value="C:cytosol"/>
    <property type="evidence" value="ECO:0007669"/>
    <property type="project" value="TreeGrafter"/>
</dbReference>
<dbReference type="PANTHER" id="PTHR43434">
    <property type="entry name" value="PHOSPHOGLYCOLATE PHOSPHATASE"/>
    <property type="match status" value="1"/>
</dbReference>
<dbReference type="GO" id="GO:0006281">
    <property type="term" value="P:DNA repair"/>
    <property type="evidence" value="ECO:0007669"/>
    <property type="project" value="TreeGrafter"/>
</dbReference>
<dbReference type="InterPro" id="IPR036412">
    <property type="entry name" value="HAD-like_sf"/>
</dbReference>
<dbReference type="PANTHER" id="PTHR43434:SF25">
    <property type="entry name" value="PHOSPHOGLYCOLATE PHOSPHATASE"/>
    <property type="match status" value="1"/>
</dbReference>
<dbReference type="AlphaFoldDB" id="A0A2A5RWZ5"/>
<dbReference type="InterPro" id="IPR023214">
    <property type="entry name" value="HAD_sf"/>
</dbReference>
<comment type="caution">
    <text evidence="1">The sequence shown here is derived from an EMBL/GenBank/DDBJ whole genome shotgun (WGS) entry which is preliminary data.</text>
</comment>
<dbReference type="InterPro" id="IPR041492">
    <property type="entry name" value="HAD_2"/>
</dbReference>
<dbReference type="InterPro" id="IPR006439">
    <property type="entry name" value="HAD-SF_hydro_IA"/>
</dbReference>
<evidence type="ECO:0000313" key="1">
    <source>
        <dbReference type="EMBL" id="PCS05720.1"/>
    </source>
</evidence>
<dbReference type="STRING" id="1348632.GCA_001591745_01603"/>
<dbReference type="Gene3D" id="3.40.50.1000">
    <property type="entry name" value="HAD superfamily/HAD-like"/>
    <property type="match status" value="1"/>
</dbReference>
<dbReference type="InterPro" id="IPR050155">
    <property type="entry name" value="HAD-like_hydrolase_sf"/>
</dbReference>
<evidence type="ECO:0000313" key="2">
    <source>
        <dbReference type="Proteomes" id="UP000242246"/>
    </source>
</evidence>
<keyword evidence="2" id="KW-1185">Reference proteome</keyword>
<dbReference type="SUPFAM" id="SSF56784">
    <property type="entry name" value="HAD-like"/>
    <property type="match status" value="1"/>
</dbReference>
<organism evidence="1 2">
    <name type="scientific">Pseudolactococcus plantarum</name>
    <dbReference type="NCBI Taxonomy" id="1365"/>
    <lineage>
        <taxon>Bacteria</taxon>
        <taxon>Bacillati</taxon>
        <taxon>Bacillota</taxon>
        <taxon>Bacilli</taxon>
        <taxon>Lactobacillales</taxon>
        <taxon>Streptococcaceae</taxon>
        <taxon>Pseudolactococcus</taxon>
    </lineage>
</organism>
<dbReference type="Proteomes" id="UP000242246">
    <property type="component" value="Unassembled WGS sequence"/>
</dbReference>